<feature type="domain" description="HTH cro/C1-type" evidence="2">
    <location>
        <begin position="16"/>
        <end position="71"/>
    </location>
</feature>
<protein>
    <submittedName>
        <fullName evidence="4">HTH cro/C1-type domain-containing protein</fullName>
    </submittedName>
</protein>
<dbReference type="Proteomes" id="UP000095282">
    <property type="component" value="Unplaced"/>
</dbReference>
<dbReference type="CDD" id="cd00093">
    <property type="entry name" value="HTH_XRE"/>
    <property type="match status" value="1"/>
</dbReference>
<keyword evidence="3" id="KW-1185">Reference proteome</keyword>
<feature type="region of interest" description="Disordered" evidence="1">
    <location>
        <begin position="79"/>
        <end position="113"/>
    </location>
</feature>
<dbReference type="PROSITE" id="PS50943">
    <property type="entry name" value="HTH_CROC1"/>
    <property type="match status" value="1"/>
</dbReference>
<dbReference type="SMART" id="SM00530">
    <property type="entry name" value="HTH_XRE"/>
    <property type="match status" value="1"/>
</dbReference>
<reference evidence="4" key="1">
    <citation type="submission" date="2016-11" db="UniProtKB">
        <authorList>
            <consortium name="WormBaseParasite"/>
        </authorList>
    </citation>
    <scope>IDENTIFICATION</scope>
</reference>
<dbReference type="GO" id="GO:0003677">
    <property type="term" value="F:DNA binding"/>
    <property type="evidence" value="ECO:0007669"/>
    <property type="project" value="InterPro"/>
</dbReference>
<dbReference type="InterPro" id="IPR010982">
    <property type="entry name" value="Lambda_DNA-bd_dom_sf"/>
</dbReference>
<dbReference type="WBParaSite" id="Csp11.Scaffold265.g703.t1">
    <property type="protein sequence ID" value="Csp11.Scaffold265.g703.t1"/>
    <property type="gene ID" value="Csp11.Scaffold265.g703"/>
</dbReference>
<evidence type="ECO:0000259" key="2">
    <source>
        <dbReference type="PROSITE" id="PS50943"/>
    </source>
</evidence>
<dbReference type="InterPro" id="IPR001387">
    <property type="entry name" value="Cro/C1-type_HTH"/>
</dbReference>
<accession>A0A1I7SY44</accession>
<dbReference type="PANTHER" id="PTHR37301">
    <property type="entry name" value="DNA-BINDING PROTEIN-RELATED"/>
    <property type="match status" value="1"/>
</dbReference>
<dbReference type="Pfam" id="PF13443">
    <property type="entry name" value="HTH_26"/>
    <property type="match status" value="1"/>
</dbReference>
<dbReference type="SUPFAM" id="SSF47413">
    <property type="entry name" value="lambda repressor-like DNA-binding domains"/>
    <property type="match status" value="1"/>
</dbReference>
<dbReference type="Gene3D" id="1.10.260.40">
    <property type="entry name" value="lambda repressor-like DNA-binding domains"/>
    <property type="match status" value="1"/>
</dbReference>
<name>A0A1I7SY44_9PELO</name>
<evidence type="ECO:0000256" key="1">
    <source>
        <dbReference type="SAM" id="MobiDB-lite"/>
    </source>
</evidence>
<evidence type="ECO:0000313" key="3">
    <source>
        <dbReference type="Proteomes" id="UP000095282"/>
    </source>
</evidence>
<dbReference type="AlphaFoldDB" id="A0A1I7SY44"/>
<evidence type="ECO:0000313" key="4">
    <source>
        <dbReference type="WBParaSite" id="Csp11.Scaffold265.g703.t1"/>
    </source>
</evidence>
<proteinExistence type="predicted"/>
<dbReference type="PANTHER" id="PTHR37301:SF1">
    <property type="entry name" value="DNA-BINDING PROTEIN"/>
    <property type="match status" value="1"/>
</dbReference>
<feature type="compositionally biased region" description="Polar residues" evidence="1">
    <location>
        <begin position="99"/>
        <end position="113"/>
    </location>
</feature>
<sequence length="113" mass="12106">MTPAEPEDGHAIHCRLDELLAERGMTLTELSEAVGVSIVNLSVLKNDRARAIRFSTLTAICRALDCTVGEVLTMSHVPPAEATGPKAPTHERFGAERQTVASSLDDSALSNHQ</sequence>
<dbReference type="GO" id="GO:0005634">
    <property type="term" value="C:nucleus"/>
    <property type="evidence" value="ECO:0007669"/>
    <property type="project" value="UniProtKB-ARBA"/>
</dbReference>
<organism evidence="3 4">
    <name type="scientific">Caenorhabditis tropicalis</name>
    <dbReference type="NCBI Taxonomy" id="1561998"/>
    <lineage>
        <taxon>Eukaryota</taxon>
        <taxon>Metazoa</taxon>
        <taxon>Ecdysozoa</taxon>
        <taxon>Nematoda</taxon>
        <taxon>Chromadorea</taxon>
        <taxon>Rhabditida</taxon>
        <taxon>Rhabditina</taxon>
        <taxon>Rhabditomorpha</taxon>
        <taxon>Rhabditoidea</taxon>
        <taxon>Rhabditidae</taxon>
        <taxon>Peloderinae</taxon>
        <taxon>Caenorhabditis</taxon>
    </lineage>
</organism>